<feature type="compositionally biased region" description="Basic residues" evidence="1">
    <location>
        <begin position="1"/>
        <end position="24"/>
    </location>
</feature>
<gene>
    <name evidence="2" type="ORF">COCMIDRAFT_83498</name>
</gene>
<evidence type="ECO:0000313" key="3">
    <source>
        <dbReference type="Proteomes" id="UP000054032"/>
    </source>
</evidence>
<organism evidence="2 3">
    <name type="scientific">Bipolaris oryzae ATCC 44560</name>
    <dbReference type="NCBI Taxonomy" id="930090"/>
    <lineage>
        <taxon>Eukaryota</taxon>
        <taxon>Fungi</taxon>
        <taxon>Dikarya</taxon>
        <taxon>Ascomycota</taxon>
        <taxon>Pezizomycotina</taxon>
        <taxon>Dothideomycetes</taxon>
        <taxon>Pleosporomycetidae</taxon>
        <taxon>Pleosporales</taxon>
        <taxon>Pleosporineae</taxon>
        <taxon>Pleosporaceae</taxon>
        <taxon>Bipolaris</taxon>
    </lineage>
</organism>
<accession>W6ZDE5</accession>
<proteinExistence type="predicted"/>
<dbReference type="AlphaFoldDB" id="W6ZDE5"/>
<name>W6ZDE5_COCMI</name>
<dbReference type="RefSeq" id="XP_007683694.1">
    <property type="nucleotide sequence ID" value="XM_007685504.1"/>
</dbReference>
<dbReference type="KEGG" id="bor:COCMIDRAFT_83498"/>
<sequence length="147" mass="17705">MTQAKKTRERLSRSRKKERKRKGYRTTESDFFFIRPPPNLSALYTTSNQSQKGPLKPATRSRPNLKRRWKRVQEICRYGASHQKTHPVCRPWHATCQYQYPKQRVHLLRDSGLEQHFVASFPLFRERRLYSHSCTEKNKDMNLQKEE</sequence>
<keyword evidence="3" id="KW-1185">Reference proteome</keyword>
<evidence type="ECO:0000313" key="2">
    <source>
        <dbReference type="EMBL" id="EUC49842.1"/>
    </source>
</evidence>
<reference evidence="2 3" key="1">
    <citation type="journal article" date="2013" name="PLoS Genet.">
        <title>Comparative genome structure, secondary metabolite, and effector coding capacity across Cochliobolus pathogens.</title>
        <authorList>
            <person name="Condon B.J."/>
            <person name="Leng Y."/>
            <person name="Wu D."/>
            <person name="Bushley K.E."/>
            <person name="Ohm R.A."/>
            <person name="Otillar R."/>
            <person name="Martin J."/>
            <person name="Schackwitz W."/>
            <person name="Grimwood J."/>
            <person name="MohdZainudin N."/>
            <person name="Xue C."/>
            <person name="Wang R."/>
            <person name="Manning V.A."/>
            <person name="Dhillon B."/>
            <person name="Tu Z.J."/>
            <person name="Steffenson B.J."/>
            <person name="Salamov A."/>
            <person name="Sun H."/>
            <person name="Lowry S."/>
            <person name="LaButti K."/>
            <person name="Han J."/>
            <person name="Copeland A."/>
            <person name="Lindquist E."/>
            <person name="Barry K."/>
            <person name="Schmutz J."/>
            <person name="Baker S.E."/>
            <person name="Ciuffetti L.M."/>
            <person name="Grigoriev I.V."/>
            <person name="Zhong S."/>
            <person name="Turgeon B.G."/>
        </authorList>
    </citation>
    <scope>NUCLEOTIDE SEQUENCE [LARGE SCALE GENOMIC DNA]</scope>
    <source>
        <strain evidence="2 3">ATCC 44560</strain>
    </source>
</reference>
<dbReference type="EMBL" id="KI963928">
    <property type="protein sequence ID" value="EUC49842.1"/>
    <property type="molecule type" value="Genomic_DNA"/>
</dbReference>
<feature type="region of interest" description="Disordered" evidence="1">
    <location>
        <begin position="1"/>
        <end position="66"/>
    </location>
</feature>
<dbReference type="OrthoDB" id="10390369at2759"/>
<dbReference type="HOGENOM" id="CLU_1767736_0_0_1"/>
<feature type="compositionally biased region" description="Polar residues" evidence="1">
    <location>
        <begin position="42"/>
        <end position="52"/>
    </location>
</feature>
<evidence type="ECO:0000256" key="1">
    <source>
        <dbReference type="SAM" id="MobiDB-lite"/>
    </source>
</evidence>
<protein>
    <submittedName>
        <fullName evidence="2">Uncharacterized protein</fullName>
    </submittedName>
</protein>
<dbReference type="GeneID" id="19126272"/>
<dbReference type="Proteomes" id="UP000054032">
    <property type="component" value="Unassembled WGS sequence"/>
</dbReference>